<reference evidence="2 3" key="1">
    <citation type="journal article" date="2022" name="Nat. Genet.">
        <title>Improved pea reference genome and pan-genome highlight genomic features and evolutionary characteristics.</title>
        <authorList>
            <person name="Yang T."/>
            <person name="Liu R."/>
            <person name="Luo Y."/>
            <person name="Hu S."/>
            <person name="Wang D."/>
            <person name="Wang C."/>
            <person name="Pandey M.K."/>
            <person name="Ge S."/>
            <person name="Xu Q."/>
            <person name="Li N."/>
            <person name="Li G."/>
            <person name="Huang Y."/>
            <person name="Saxena R.K."/>
            <person name="Ji Y."/>
            <person name="Li M."/>
            <person name="Yan X."/>
            <person name="He Y."/>
            <person name="Liu Y."/>
            <person name="Wang X."/>
            <person name="Xiang C."/>
            <person name="Varshney R.K."/>
            <person name="Ding H."/>
            <person name="Gao S."/>
            <person name="Zong X."/>
        </authorList>
    </citation>
    <scope>NUCLEOTIDE SEQUENCE [LARGE SCALE GENOMIC DNA]</scope>
    <source>
        <strain evidence="2 3">cv. Zhongwan 6</strain>
    </source>
</reference>
<proteinExistence type="predicted"/>
<name>A0A9D5A797_PEA</name>
<comment type="caution">
    <text evidence="2">The sequence shown here is derived from an EMBL/GenBank/DDBJ whole genome shotgun (WGS) entry which is preliminary data.</text>
</comment>
<gene>
    <name evidence="2" type="ORF">KIW84_065320</name>
</gene>
<keyword evidence="3" id="KW-1185">Reference proteome</keyword>
<feature type="region of interest" description="Disordered" evidence="1">
    <location>
        <begin position="1"/>
        <end position="20"/>
    </location>
</feature>
<dbReference type="AlphaFoldDB" id="A0A9D5A797"/>
<evidence type="ECO:0000313" key="2">
    <source>
        <dbReference type="EMBL" id="KAI5400387.1"/>
    </source>
</evidence>
<dbReference type="Proteomes" id="UP001058974">
    <property type="component" value="Chromosome 6"/>
</dbReference>
<protein>
    <submittedName>
        <fullName evidence="2">Uncharacterized protein</fullName>
    </submittedName>
</protein>
<evidence type="ECO:0000256" key="1">
    <source>
        <dbReference type="SAM" id="MobiDB-lite"/>
    </source>
</evidence>
<dbReference type="EMBL" id="JAMSHJ010000006">
    <property type="protein sequence ID" value="KAI5400387.1"/>
    <property type="molecule type" value="Genomic_DNA"/>
</dbReference>
<evidence type="ECO:0000313" key="3">
    <source>
        <dbReference type="Proteomes" id="UP001058974"/>
    </source>
</evidence>
<accession>A0A9D5A797</accession>
<dbReference type="PANTHER" id="PTHR32108">
    <property type="entry name" value="DNA-DIRECTED RNA POLYMERASE SUBUNIT ALPHA"/>
    <property type="match status" value="1"/>
</dbReference>
<dbReference type="Gramene" id="Psat06G0532000-T1">
    <property type="protein sequence ID" value="KAI5400387.1"/>
    <property type="gene ID" value="KIW84_065320"/>
</dbReference>
<organism evidence="2 3">
    <name type="scientific">Pisum sativum</name>
    <name type="common">Garden pea</name>
    <name type="synonym">Lathyrus oleraceus</name>
    <dbReference type="NCBI Taxonomy" id="3888"/>
    <lineage>
        <taxon>Eukaryota</taxon>
        <taxon>Viridiplantae</taxon>
        <taxon>Streptophyta</taxon>
        <taxon>Embryophyta</taxon>
        <taxon>Tracheophyta</taxon>
        <taxon>Spermatophyta</taxon>
        <taxon>Magnoliopsida</taxon>
        <taxon>eudicotyledons</taxon>
        <taxon>Gunneridae</taxon>
        <taxon>Pentapetalae</taxon>
        <taxon>rosids</taxon>
        <taxon>fabids</taxon>
        <taxon>Fabales</taxon>
        <taxon>Fabaceae</taxon>
        <taxon>Papilionoideae</taxon>
        <taxon>50 kb inversion clade</taxon>
        <taxon>NPAAA clade</taxon>
        <taxon>Hologalegina</taxon>
        <taxon>IRL clade</taxon>
        <taxon>Fabeae</taxon>
        <taxon>Lathyrus</taxon>
    </lineage>
</organism>
<sequence>MKANEGPVPSPINSGPSRPTKILIHHEDYVEWNLQYEGEDSRQVIPENKLTTMVEGPMDDVKYKRDLVEIKPLVPLPTHLPRGYDANVRCDFHAGSPGHTTKKCLALKFKVQELLDSKIISFTPENTNVKDNPLLGHVGPTINTIEGLEDDILIKRVDQVKIPMTKVREIFIGYEFFKEMNDNYEVCLLNVEKCGKMKRCLQQMMDQGLVQTGYSRKVKEILAVETQRHIHLDIPCQRR</sequence>